<dbReference type="Gene3D" id="3.30.420.10">
    <property type="entry name" value="Ribonuclease H-like superfamily/Ribonuclease H"/>
    <property type="match status" value="1"/>
</dbReference>
<feature type="non-terminal residue" evidence="3">
    <location>
        <position position="1"/>
    </location>
</feature>
<feature type="non-terminal residue" evidence="3">
    <location>
        <position position="106"/>
    </location>
</feature>
<evidence type="ECO:0000313" key="4">
    <source>
        <dbReference type="Proteomes" id="UP000800036"/>
    </source>
</evidence>
<reference evidence="3" key="1">
    <citation type="journal article" date="2020" name="Stud. Mycol.">
        <title>101 Dothideomycetes genomes: a test case for predicting lifestyles and emergence of pathogens.</title>
        <authorList>
            <person name="Haridas S."/>
            <person name="Albert R."/>
            <person name="Binder M."/>
            <person name="Bloem J."/>
            <person name="Labutti K."/>
            <person name="Salamov A."/>
            <person name="Andreopoulos B."/>
            <person name="Baker S."/>
            <person name="Barry K."/>
            <person name="Bills G."/>
            <person name="Bluhm B."/>
            <person name="Cannon C."/>
            <person name="Castanera R."/>
            <person name="Culley D."/>
            <person name="Daum C."/>
            <person name="Ezra D."/>
            <person name="Gonzalez J."/>
            <person name="Henrissat B."/>
            <person name="Kuo A."/>
            <person name="Liang C."/>
            <person name="Lipzen A."/>
            <person name="Lutzoni F."/>
            <person name="Magnuson J."/>
            <person name="Mondo S."/>
            <person name="Nolan M."/>
            <person name="Ohm R."/>
            <person name="Pangilinan J."/>
            <person name="Park H.-J."/>
            <person name="Ramirez L."/>
            <person name="Alfaro M."/>
            <person name="Sun H."/>
            <person name="Tritt A."/>
            <person name="Yoshinaga Y."/>
            <person name="Zwiers L.-H."/>
            <person name="Turgeon B."/>
            <person name="Goodwin S."/>
            <person name="Spatafora J."/>
            <person name="Crous P."/>
            <person name="Grigoriev I."/>
        </authorList>
    </citation>
    <scope>NUCLEOTIDE SEQUENCE</scope>
    <source>
        <strain evidence="3">CBS 107.79</strain>
    </source>
</reference>
<dbReference type="Proteomes" id="UP000800036">
    <property type="component" value="Unassembled WGS sequence"/>
</dbReference>
<dbReference type="InterPro" id="IPR038717">
    <property type="entry name" value="Tc1-like_DDE_dom"/>
</dbReference>
<name>A0A6A5UVE9_9PLEO</name>
<feature type="domain" description="Tc1-like transposase DDE" evidence="2">
    <location>
        <begin position="39"/>
        <end position="105"/>
    </location>
</feature>
<dbReference type="Pfam" id="PF13358">
    <property type="entry name" value="DDE_3"/>
    <property type="match status" value="1"/>
</dbReference>
<dbReference type="AlphaFoldDB" id="A0A6A5UVE9"/>
<feature type="compositionally biased region" description="Basic residues" evidence="1">
    <location>
        <begin position="1"/>
        <end position="10"/>
    </location>
</feature>
<dbReference type="EMBL" id="ML976740">
    <property type="protein sequence ID" value="KAF1966886.1"/>
    <property type="molecule type" value="Genomic_DNA"/>
</dbReference>
<accession>A0A6A5UVE9</accession>
<evidence type="ECO:0000259" key="2">
    <source>
        <dbReference type="Pfam" id="PF13358"/>
    </source>
</evidence>
<sequence>RNLRSRKHQYTKKDDYTRGARQRGGIDGYRYREKALKKVVPWLKDLRRQGINTILLEDGAPAHTSCIAKDYLSVHQIERLPWPGHSPDVNASEHAWPWIRRHITKE</sequence>
<protein>
    <recommendedName>
        <fullName evidence="2">Tc1-like transposase DDE domain-containing protein</fullName>
    </recommendedName>
</protein>
<organism evidence="3 4">
    <name type="scientific">Bimuria novae-zelandiae CBS 107.79</name>
    <dbReference type="NCBI Taxonomy" id="1447943"/>
    <lineage>
        <taxon>Eukaryota</taxon>
        <taxon>Fungi</taxon>
        <taxon>Dikarya</taxon>
        <taxon>Ascomycota</taxon>
        <taxon>Pezizomycotina</taxon>
        <taxon>Dothideomycetes</taxon>
        <taxon>Pleosporomycetidae</taxon>
        <taxon>Pleosporales</taxon>
        <taxon>Massarineae</taxon>
        <taxon>Didymosphaeriaceae</taxon>
        <taxon>Bimuria</taxon>
    </lineage>
</organism>
<proteinExistence type="predicted"/>
<dbReference type="OrthoDB" id="2753252at2759"/>
<evidence type="ECO:0000313" key="3">
    <source>
        <dbReference type="EMBL" id="KAF1966886.1"/>
    </source>
</evidence>
<dbReference type="InterPro" id="IPR036397">
    <property type="entry name" value="RNaseH_sf"/>
</dbReference>
<dbReference type="GO" id="GO:0003676">
    <property type="term" value="F:nucleic acid binding"/>
    <property type="evidence" value="ECO:0007669"/>
    <property type="project" value="InterPro"/>
</dbReference>
<gene>
    <name evidence="3" type="ORF">BU23DRAFT_434862</name>
</gene>
<feature type="region of interest" description="Disordered" evidence="1">
    <location>
        <begin position="1"/>
        <end position="23"/>
    </location>
</feature>
<keyword evidence="4" id="KW-1185">Reference proteome</keyword>
<evidence type="ECO:0000256" key="1">
    <source>
        <dbReference type="SAM" id="MobiDB-lite"/>
    </source>
</evidence>